<evidence type="ECO:0000313" key="1">
    <source>
        <dbReference type="EMBL" id="ABO00301.1"/>
    </source>
</evidence>
<gene>
    <name evidence="1" type="ordered locus">Mjls_4531</name>
</gene>
<sequence>MNAADYLVAWAIIRSWKAEGARKDMLQSAKDADRLPFVTVALIRIAALLAHASEVDRDFTQQLVYANDANIVTRILSVTDQILSAIDADQRPSAEALMAQLDAIPEHLAFRDIVTSEVEVDT</sequence>
<proteinExistence type="predicted"/>
<dbReference type="EMBL" id="CP000580">
    <property type="protein sequence ID" value="ABO00301.1"/>
    <property type="molecule type" value="Genomic_DNA"/>
</dbReference>
<name>A0A5Q5CLP3_MYCSJ</name>
<dbReference type="KEGG" id="mjl:Mjls_4531"/>
<dbReference type="AlphaFoldDB" id="A0A5Q5CLP3"/>
<organism evidence="1">
    <name type="scientific">Mycobacterium sp. (strain JLS)</name>
    <dbReference type="NCBI Taxonomy" id="164757"/>
    <lineage>
        <taxon>Bacteria</taxon>
        <taxon>Bacillati</taxon>
        <taxon>Actinomycetota</taxon>
        <taxon>Actinomycetes</taxon>
        <taxon>Mycobacteriales</taxon>
        <taxon>Mycobacteriaceae</taxon>
        <taxon>Mycobacterium</taxon>
    </lineage>
</organism>
<protein>
    <submittedName>
        <fullName evidence="1">Uncharacterized protein</fullName>
    </submittedName>
</protein>
<reference evidence="1" key="1">
    <citation type="submission" date="2007-02" db="EMBL/GenBank/DDBJ databases">
        <title>Complete sequence of Mycobacterium sp. JLS.</title>
        <authorList>
            <consortium name="US DOE Joint Genome Institute"/>
            <person name="Copeland A."/>
            <person name="Lucas S."/>
            <person name="Lapidus A."/>
            <person name="Barry K."/>
            <person name="Detter J.C."/>
            <person name="Glavina del Rio T."/>
            <person name="Hammon N."/>
            <person name="Israni S."/>
            <person name="Dalin E."/>
            <person name="Tice H."/>
            <person name="Pitluck S."/>
            <person name="Chain P."/>
            <person name="Malfatti S."/>
            <person name="Shin M."/>
            <person name="Vergez L."/>
            <person name="Schmutz J."/>
            <person name="Larimer F."/>
            <person name="Land M."/>
            <person name="Hauser L."/>
            <person name="Kyrpides N."/>
            <person name="Mikhailova N."/>
            <person name="Miller C.D."/>
            <person name="Anderson A.J."/>
            <person name="Sims R.C."/>
            <person name="Richardson P."/>
        </authorList>
    </citation>
    <scope>NUCLEOTIDE SEQUENCE [LARGE SCALE GENOMIC DNA]</scope>
    <source>
        <strain evidence="1">JLS</strain>
    </source>
</reference>
<accession>A0A5Q5CLP3</accession>